<evidence type="ECO:0000313" key="2">
    <source>
        <dbReference type="Proteomes" id="UP001139168"/>
    </source>
</evidence>
<keyword evidence="2" id="KW-1185">Reference proteome</keyword>
<gene>
    <name evidence="1" type="ORF">LJ752_15690</name>
</gene>
<dbReference type="EMBL" id="JAJFZQ010000010">
    <property type="protein sequence ID" value="MCC3267480.1"/>
    <property type="molecule type" value="Genomic_DNA"/>
</dbReference>
<accession>A0ABS8GLQ7</accession>
<dbReference type="RefSeq" id="WP_227892421.1">
    <property type="nucleotide sequence ID" value="NZ_JAJFZQ010000010.1"/>
</dbReference>
<organism evidence="1 2">
    <name type="scientific">Arthrobacter gengyunqii</name>
    <dbReference type="NCBI Taxonomy" id="2886940"/>
    <lineage>
        <taxon>Bacteria</taxon>
        <taxon>Bacillati</taxon>
        <taxon>Actinomycetota</taxon>
        <taxon>Actinomycetes</taxon>
        <taxon>Micrococcales</taxon>
        <taxon>Micrococcaceae</taxon>
        <taxon>Arthrobacter</taxon>
    </lineage>
</organism>
<sequence>MAPSETALELLRDIAAALQADGPVTVGTTFRSPGQIRPLGWAHDFLDS</sequence>
<evidence type="ECO:0000313" key="1">
    <source>
        <dbReference type="EMBL" id="MCC3267480.1"/>
    </source>
</evidence>
<dbReference type="Proteomes" id="UP001139168">
    <property type="component" value="Unassembled WGS sequence"/>
</dbReference>
<proteinExistence type="predicted"/>
<reference evidence="1" key="1">
    <citation type="submission" date="2021-10" db="EMBL/GenBank/DDBJ databases">
        <title>Novel species in genus Arthrobacter.</title>
        <authorList>
            <person name="Liu Y."/>
        </authorList>
    </citation>
    <scope>NUCLEOTIDE SEQUENCE</scope>
    <source>
        <strain evidence="1">Zg-Y786</strain>
    </source>
</reference>
<protein>
    <submittedName>
        <fullName evidence="1">Uncharacterized protein</fullName>
    </submittedName>
</protein>
<comment type="caution">
    <text evidence="1">The sequence shown here is derived from an EMBL/GenBank/DDBJ whole genome shotgun (WGS) entry which is preliminary data.</text>
</comment>
<name>A0ABS8GLQ7_9MICC</name>